<dbReference type="Gene3D" id="1.10.10.60">
    <property type="entry name" value="Homeodomain-like"/>
    <property type="match status" value="1"/>
</dbReference>
<dbReference type="PROSITE" id="PS00027">
    <property type="entry name" value="HOMEOBOX_1"/>
    <property type="match status" value="1"/>
</dbReference>
<dbReference type="EMBL" id="MCGO01000114">
    <property type="protein sequence ID" value="ORY26434.1"/>
    <property type="molecule type" value="Genomic_DNA"/>
</dbReference>
<dbReference type="CDD" id="cd00086">
    <property type="entry name" value="homeodomain"/>
    <property type="match status" value="1"/>
</dbReference>
<dbReference type="SMART" id="SM00389">
    <property type="entry name" value="HOX"/>
    <property type="match status" value="1"/>
</dbReference>
<dbReference type="AlphaFoldDB" id="A0A1Y2AVF7"/>
<dbReference type="Proteomes" id="UP000193642">
    <property type="component" value="Unassembled WGS sequence"/>
</dbReference>
<dbReference type="GO" id="GO:0000978">
    <property type="term" value="F:RNA polymerase II cis-regulatory region sequence-specific DNA binding"/>
    <property type="evidence" value="ECO:0007669"/>
    <property type="project" value="TreeGrafter"/>
</dbReference>
<dbReference type="PANTHER" id="PTHR24327">
    <property type="entry name" value="HOMEOBOX PROTEIN"/>
    <property type="match status" value="1"/>
</dbReference>
<name>A0A1Y2AVF7_9FUNG</name>
<dbReference type="InterPro" id="IPR050460">
    <property type="entry name" value="Distal-less_Homeobox_TF"/>
</dbReference>
<feature type="DNA-binding region" description="Homeobox" evidence="4">
    <location>
        <begin position="205"/>
        <end position="264"/>
    </location>
</feature>
<dbReference type="Pfam" id="PF00046">
    <property type="entry name" value="Homeodomain"/>
    <property type="match status" value="1"/>
</dbReference>
<keyword evidence="3 4" id="KW-0539">Nucleus</keyword>
<evidence type="ECO:0000259" key="7">
    <source>
        <dbReference type="PROSITE" id="PS50071"/>
    </source>
</evidence>
<evidence type="ECO:0000256" key="6">
    <source>
        <dbReference type="SAM" id="MobiDB-lite"/>
    </source>
</evidence>
<feature type="domain" description="Homeobox" evidence="7">
    <location>
        <begin position="203"/>
        <end position="263"/>
    </location>
</feature>
<feature type="region of interest" description="Disordered" evidence="6">
    <location>
        <begin position="123"/>
        <end position="174"/>
    </location>
</feature>
<evidence type="ECO:0000256" key="1">
    <source>
        <dbReference type="ARBA" id="ARBA00023125"/>
    </source>
</evidence>
<sequence length="298" mass="32893">MNNNNNSDLDLLTSIQDQQTLALYLSIFGQMPNNFESIALFYSANPFSEKPLVQQTAGVQGLNTLLSMPLTSGPMPLQPPTNLDIDAFFASLSQPFVPQSIFNMQPVLQPMAPIQFNFQPQYQHFTPNSLPSPSTTTVSSANTPRDTPTPTTSSGYASPTPASTPTSTDFNNNKTEDEQGFEILATFPVIPQTRRHRNPKSKEYTRTDRFRASDSEVALLNAVFSASPFPSVELREAIAAKLGLTSTQVRFWFQNRRVQLKKQGVHVIKPRKSGVLGYAGALKPVEGASPFFFVEDLK</sequence>
<gene>
    <name evidence="8" type="ORF">BCR33DRAFT_50603</name>
</gene>
<proteinExistence type="predicted"/>
<dbReference type="PANTHER" id="PTHR24327:SF41">
    <property type="entry name" value="BRAIN-SPECIFIC HOMEOBOX PROTEIN"/>
    <property type="match status" value="1"/>
</dbReference>
<comment type="subcellular location">
    <subcellularLocation>
        <location evidence="4 5">Nucleus</location>
    </subcellularLocation>
</comment>
<dbReference type="InterPro" id="IPR009057">
    <property type="entry name" value="Homeodomain-like_sf"/>
</dbReference>
<keyword evidence="9" id="KW-1185">Reference proteome</keyword>
<dbReference type="GO" id="GO:0000981">
    <property type="term" value="F:DNA-binding transcription factor activity, RNA polymerase II-specific"/>
    <property type="evidence" value="ECO:0007669"/>
    <property type="project" value="InterPro"/>
</dbReference>
<accession>A0A1Y2AVF7</accession>
<evidence type="ECO:0000256" key="4">
    <source>
        <dbReference type="PROSITE-ProRule" id="PRU00108"/>
    </source>
</evidence>
<feature type="compositionally biased region" description="Low complexity" evidence="6">
    <location>
        <begin position="126"/>
        <end position="168"/>
    </location>
</feature>
<dbReference type="InterPro" id="IPR017970">
    <property type="entry name" value="Homeobox_CS"/>
</dbReference>
<evidence type="ECO:0000256" key="3">
    <source>
        <dbReference type="ARBA" id="ARBA00023242"/>
    </source>
</evidence>
<organism evidence="8 9">
    <name type="scientific">Rhizoclosmatium globosum</name>
    <dbReference type="NCBI Taxonomy" id="329046"/>
    <lineage>
        <taxon>Eukaryota</taxon>
        <taxon>Fungi</taxon>
        <taxon>Fungi incertae sedis</taxon>
        <taxon>Chytridiomycota</taxon>
        <taxon>Chytridiomycota incertae sedis</taxon>
        <taxon>Chytridiomycetes</taxon>
        <taxon>Chytridiales</taxon>
        <taxon>Chytriomycetaceae</taxon>
        <taxon>Rhizoclosmatium</taxon>
    </lineage>
</organism>
<reference evidence="8 9" key="1">
    <citation type="submission" date="2016-07" db="EMBL/GenBank/DDBJ databases">
        <title>Pervasive Adenine N6-methylation of Active Genes in Fungi.</title>
        <authorList>
            <consortium name="DOE Joint Genome Institute"/>
            <person name="Mondo S.J."/>
            <person name="Dannebaum R.O."/>
            <person name="Kuo R.C."/>
            <person name="Labutti K."/>
            <person name="Haridas S."/>
            <person name="Kuo A."/>
            <person name="Salamov A."/>
            <person name="Ahrendt S.R."/>
            <person name="Lipzen A."/>
            <person name="Sullivan W."/>
            <person name="Andreopoulos W.B."/>
            <person name="Clum A."/>
            <person name="Lindquist E."/>
            <person name="Daum C."/>
            <person name="Ramamoorthy G.K."/>
            <person name="Gryganskyi A."/>
            <person name="Culley D."/>
            <person name="Magnuson J.K."/>
            <person name="James T.Y."/>
            <person name="O'Malley M.A."/>
            <person name="Stajich J.E."/>
            <person name="Spatafora J.W."/>
            <person name="Visel A."/>
            <person name="Grigoriev I.V."/>
        </authorList>
    </citation>
    <scope>NUCLEOTIDE SEQUENCE [LARGE SCALE GENOMIC DNA]</scope>
    <source>
        <strain evidence="8 9">JEL800</strain>
    </source>
</reference>
<evidence type="ECO:0000256" key="5">
    <source>
        <dbReference type="RuleBase" id="RU000682"/>
    </source>
</evidence>
<dbReference type="OrthoDB" id="6159439at2759"/>
<dbReference type="SUPFAM" id="SSF46689">
    <property type="entry name" value="Homeodomain-like"/>
    <property type="match status" value="1"/>
</dbReference>
<dbReference type="PROSITE" id="PS50071">
    <property type="entry name" value="HOMEOBOX_2"/>
    <property type="match status" value="1"/>
</dbReference>
<keyword evidence="1 4" id="KW-0238">DNA-binding</keyword>
<protein>
    <submittedName>
        <fullName evidence="8">Homeobox-domain-containing protein</fullName>
    </submittedName>
</protein>
<evidence type="ECO:0000256" key="2">
    <source>
        <dbReference type="ARBA" id="ARBA00023155"/>
    </source>
</evidence>
<evidence type="ECO:0000313" key="9">
    <source>
        <dbReference type="Proteomes" id="UP000193642"/>
    </source>
</evidence>
<comment type="caution">
    <text evidence="8">The sequence shown here is derived from an EMBL/GenBank/DDBJ whole genome shotgun (WGS) entry which is preliminary data.</text>
</comment>
<dbReference type="InterPro" id="IPR001356">
    <property type="entry name" value="HD"/>
</dbReference>
<dbReference type="GO" id="GO:0005634">
    <property type="term" value="C:nucleus"/>
    <property type="evidence" value="ECO:0007669"/>
    <property type="project" value="UniProtKB-SubCell"/>
</dbReference>
<keyword evidence="2 4" id="KW-0371">Homeobox</keyword>
<evidence type="ECO:0000313" key="8">
    <source>
        <dbReference type="EMBL" id="ORY26434.1"/>
    </source>
</evidence>